<sequence>MVPDLVPDIPGEVSDDNRTDVTDEKQRFISNNNGDDANNIDDEATALILSQEEQIVKTINAGKLVYGSGEWYPTLHKALYILGKLYRAVPRPIFEDLAQEAIDLCRKSMISAAEIIASKNTRLDGQFFLIKNLLMLREQISPFDTTSIDTSSPSTTASEQGSSIIHRRAKESAIDFSSFTEALASIFHAKWHNLSLASLPSLGLAFLTTQLPNMMVPRLVEHVPVDARAGVNAALKRVCEEMIVECVRGCVEAVSSFMVKVAAFRIRGSAGAGAAVNGNVEQRLGMQTFASPQRCVETSKAFAEGVRTRIGEVVGKMGDYLGDRRTEEVLLVHIKGNIVESYSSFYAVVTYEHSMTLLEGPKPPKLMRAVVIRDYGGSDVLEDVKSAHAPVINRHSREDADAVIVNVAAAGMNPVDYKVRRGDMSDILPLTFPIILGLDFAGYIAAVGSSQKSTAPAHTRSNTKTDLVRKRPHTMSVAQAAGVGVASLAAYVGLVTYNGLLNATDAAAFFESKRVLVIGASGGVGTWVVQIAKLLGATVTAVASAHNRSFVLDTLKADCFVDYTVAPLARPAHASRR</sequence>
<accession>A0AAD5SN72</accession>
<dbReference type="InterPro" id="IPR013154">
    <property type="entry name" value="ADH-like_N"/>
</dbReference>
<protein>
    <recommendedName>
        <fullName evidence="6">Component of oligomeric Golgi complex 3</fullName>
    </recommendedName>
</protein>
<dbReference type="GO" id="GO:0006886">
    <property type="term" value="P:intracellular protein transport"/>
    <property type="evidence" value="ECO:0007669"/>
    <property type="project" value="InterPro"/>
</dbReference>
<evidence type="ECO:0000313" key="4">
    <source>
        <dbReference type="EMBL" id="KAJ3086932.1"/>
    </source>
</evidence>
<dbReference type="SUPFAM" id="SSF51735">
    <property type="entry name" value="NAD(P)-binding Rossmann-fold domains"/>
    <property type="match status" value="1"/>
</dbReference>
<dbReference type="Pfam" id="PF08240">
    <property type="entry name" value="ADH_N"/>
    <property type="match status" value="1"/>
</dbReference>
<organism evidence="4 5">
    <name type="scientific">Physocladia obscura</name>
    <dbReference type="NCBI Taxonomy" id="109957"/>
    <lineage>
        <taxon>Eukaryota</taxon>
        <taxon>Fungi</taxon>
        <taxon>Fungi incertae sedis</taxon>
        <taxon>Chytridiomycota</taxon>
        <taxon>Chytridiomycota incertae sedis</taxon>
        <taxon>Chytridiomycetes</taxon>
        <taxon>Chytridiales</taxon>
        <taxon>Chytriomycetaceae</taxon>
        <taxon>Physocladia</taxon>
    </lineage>
</organism>
<dbReference type="InterPro" id="IPR036291">
    <property type="entry name" value="NAD(P)-bd_dom_sf"/>
</dbReference>
<dbReference type="InterPro" id="IPR002364">
    <property type="entry name" value="Quin_OxRdtase/zeta-crystal_CS"/>
</dbReference>
<feature type="domain" description="Alcohol dehydrogenase-like N-terminal" evidence="2">
    <location>
        <begin position="400"/>
        <end position="453"/>
    </location>
</feature>
<reference evidence="4" key="1">
    <citation type="submission" date="2020-05" db="EMBL/GenBank/DDBJ databases">
        <title>Phylogenomic resolution of chytrid fungi.</title>
        <authorList>
            <person name="Stajich J.E."/>
            <person name="Amses K."/>
            <person name="Simmons R."/>
            <person name="Seto K."/>
            <person name="Myers J."/>
            <person name="Bonds A."/>
            <person name="Quandt C.A."/>
            <person name="Barry K."/>
            <person name="Liu P."/>
            <person name="Grigoriev I."/>
            <person name="Longcore J.E."/>
            <person name="James T.Y."/>
        </authorList>
    </citation>
    <scope>NUCLEOTIDE SEQUENCE</scope>
    <source>
        <strain evidence="4">JEL0513</strain>
    </source>
</reference>
<evidence type="ECO:0008006" key="6">
    <source>
        <dbReference type="Google" id="ProtNLM"/>
    </source>
</evidence>
<dbReference type="GO" id="GO:0016491">
    <property type="term" value="F:oxidoreductase activity"/>
    <property type="evidence" value="ECO:0007669"/>
    <property type="project" value="InterPro"/>
</dbReference>
<feature type="region of interest" description="Disordered" evidence="1">
    <location>
        <begin position="1"/>
        <end position="23"/>
    </location>
</feature>
<proteinExistence type="predicted"/>
<dbReference type="GO" id="GO:0016020">
    <property type="term" value="C:membrane"/>
    <property type="evidence" value="ECO:0007669"/>
    <property type="project" value="InterPro"/>
</dbReference>
<dbReference type="GO" id="GO:0008270">
    <property type="term" value="F:zinc ion binding"/>
    <property type="evidence" value="ECO:0007669"/>
    <property type="project" value="InterPro"/>
</dbReference>
<dbReference type="PANTHER" id="PTHR13302:SF8">
    <property type="entry name" value="CONSERVED OLIGOMERIC GOLGI COMPLEX SUBUNIT 3"/>
    <property type="match status" value="1"/>
</dbReference>
<dbReference type="Proteomes" id="UP001211907">
    <property type="component" value="Unassembled WGS sequence"/>
</dbReference>
<feature type="non-terminal residue" evidence="4">
    <location>
        <position position="577"/>
    </location>
</feature>
<feature type="domain" description="Conserved oligomeric Golgi complex subunit 3 C-terminal" evidence="3">
    <location>
        <begin position="54"/>
        <end position="148"/>
    </location>
</feature>
<dbReference type="PANTHER" id="PTHR13302">
    <property type="entry name" value="CONSERVED OLIGOMERIC GOLGI COMPLEX COMPONENT 3"/>
    <property type="match status" value="1"/>
</dbReference>
<dbReference type="GO" id="GO:0005801">
    <property type="term" value="C:cis-Golgi network"/>
    <property type="evidence" value="ECO:0007669"/>
    <property type="project" value="InterPro"/>
</dbReference>
<evidence type="ECO:0000259" key="2">
    <source>
        <dbReference type="Pfam" id="PF08240"/>
    </source>
</evidence>
<evidence type="ECO:0000313" key="5">
    <source>
        <dbReference type="Proteomes" id="UP001211907"/>
    </source>
</evidence>
<dbReference type="Pfam" id="PF20671">
    <property type="entry name" value="COG3_C"/>
    <property type="match status" value="1"/>
</dbReference>
<dbReference type="GO" id="GO:0007030">
    <property type="term" value="P:Golgi organization"/>
    <property type="evidence" value="ECO:0007669"/>
    <property type="project" value="TreeGrafter"/>
</dbReference>
<dbReference type="SUPFAM" id="SSF50129">
    <property type="entry name" value="GroES-like"/>
    <property type="match status" value="1"/>
</dbReference>
<keyword evidence="5" id="KW-1185">Reference proteome</keyword>
<dbReference type="Gene3D" id="3.40.50.720">
    <property type="entry name" value="NAD(P)-binding Rossmann-like Domain"/>
    <property type="match status" value="1"/>
</dbReference>
<dbReference type="GO" id="GO:0017119">
    <property type="term" value="C:Golgi transport complex"/>
    <property type="evidence" value="ECO:0007669"/>
    <property type="project" value="TreeGrafter"/>
</dbReference>
<dbReference type="GO" id="GO:0006891">
    <property type="term" value="P:intra-Golgi vesicle-mediated transport"/>
    <property type="evidence" value="ECO:0007669"/>
    <property type="project" value="TreeGrafter"/>
</dbReference>
<dbReference type="InterPro" id="IPR011032">
    <property type="entry name" value="GroES-like_sf"/>
</dbReference>
<dbReference type="PROSITE" id="PS01162">
    <property type="entry name" value="QOR_ZETA_CRYSTAL"/>
    <property type="match status" value="1"/>
</dbReference>
<evidence type="ECO:0000259" key="3">
    <source>
        <dbReference type="Pfam" id="PF20671"/>
    </source>
</evidence>
<name>A0AAD5SN72_9FUNG</name>
<dbReference type="Gene3D" id="3.90.180.10">
    <property type="entry name" value="Medium-chain alcohol dehydrogenases, catalytic domain"/>
    <property type="match status" value="1"/>
</dbReference>
<gene>
    <name evidence="4" type="ORF">HK100_008524</name>
</gene>
<dbReference type="InterPro" id="IPR007265">
    <property type="entry name" value="COG_su3"/>
</dbReference>
<dbReference type="AlphaFoldDB" id="A0AAD5SN72"/>
<evidence type="ECO:0000256" key="1">
    <source>
        <dbReference type="SAM" id="MobiDB-lite"/>
    </source>
</evidence>
<dbReference type="EMBL" id="JADGJH010004167">
    <property type="protein sequence ID" value="KAJ3086932.1"/>
    <property type="molecule type" value="Genomic_DNA"/>
</dbReference>
<dbReference type="InterPro" id="IPR048685">
    <property type="entry name" value="COG3_C"/>
</dbReference>
<comment type="caution">
    <text evidence="4">The sequence shown here is derived from an EMBL/GenBank/DDBJ whole genome shotgun (WGS) entry which is preliminary data.</text>
</comment>